<name>A0A934WIT4_9RHOB</name>
<evidence type="ECO:0000313" key="1">
    <source>
        <dbReference type="EMBL" id="MBK5927286.1"/>
    </source>
</evidence>
<gene>
    <name evidence="1" type="ORF">CCR87_08040</name>
</gene>
<dbReference type="Proteomes" id="UP000706333">
    <property type="component" value="Unassembled WGS sequence"/>
</dbReference>
<reference evidence="1" key="1">
    <citation type="submission" date="2017-05" db="EMBL/GenBank/DDBJ databases">
        <authorList>
            <person name="Imhoff J.F."/>
            <person name="Rahn T."/>
            <person name="Kuenzel S."/>
            <person name="Neulinger S.C."/>
        </authorList>
    </citation>
    <scope>NUCLEOTIDE SEQUENCE</scope>
    <source>
        <strain evidence="1">LMG 28126</strain>
    </source>
</reference>
<evidence type="ECO:0000313" key="2">
    <source>
        <dbReference type="Proteomes" id="UP000706333"/>
    </source>
</evidence>
<proteinExistence type="predicted"/>
<keyword evidence="2" id="KW-1185">Reference proteome</keyword>
<dbReference type="EMBL" id="NHSD01000227">
    <property type="protein sequence ID" value="MBK5927286.1"/>
    <property type="molecule type" value="Genomic_DNA"/>
</dbReference>
<dbReference type="AlphaFoldDB" id="A0A934WIT4"/>
<comment type="caution">
    <text evidence="1">The sequence shown here is derived from an EMBL/GenBank/DDBJ whole genome shotgun (WGS) entry which is preliminary data.</text>
</comment>
<organism evidence="1 2">
    <name type="scientific">Rhodobaculum claviforme</name>
    <dbReference type="NCBI Taxonomy" id="1549854"/>
    <lineage>
        <taxon>Bacteria</taxon>
        <taxon>Pseudomonadati</taxon>
        <taxon>Pseudomonadota</taxon>
        <taxon>Alphaproteobacteria</taxon>
        <taxon>Rhodobacterales</taxon>
        <taxon>Paracoccaceae</taxon>
        <taxon>Rhodobaculum</taxon>
    </lineage>
</organism>
<reference evidence="1" key="2">
    <citation type="journal article" date="2020" name="Microorganisms">
        <title>Osmotic Adaptation and Compatible Solute Biosynthesis of Phototrophic Bacteria as Revealed from Genome Analyses.</title>
        <authorList>
            <person name="Imhoff J.F."/>
            <person name="Rahn T."/>
            <person name="Kunzel S."/>
            <person name="Keller A."/>
            <person name="Neulinger S.C."/>
        </authorList>
    </citation>
    <scope>NUCLEOTIDE SEQUENCE</scope>
    <source>
        <strain evidence="1">LMG 28126</strain>
    </source>
</reference>
<protein>
    <submittedName>
        <fullName evidence="1">Uncharacterized protein</fullName>
    </submittedName>
</protein>
<accession>A0A934WIT4</accession>
<sequence>MHSPQEIWQDQSAATVGILHRFGRTAAFDDLVGKKLLTFTAATTTRPDFARQLPMFVSRIRGIFPRDTINTELLRVAQRLIECVRAAARNKDLSSSASTDLAAFRQVDDLPTTPSLGTA</sequence>